<dbReference type="PROSITE" id="PS50977">
    <property type="entry name" value="HTH_TETR_2"/>
    <property type="match status" value="1"/>
</dbReference>
<evidence type="ECO:0000313" key="6">
    <source>
        <dbReference type="EMBL" id="PZM14104.1"/>
    </source>
</evidence>
<keyword evidence="7" id="KW-1185">Reference proteome</keyword>
<dbReference type="PANTHER" id="PTHR47506">
    <property type="entry name" value="TRANSCRIPTIONAL REGULATORY PROTEIN"/>
    <property type="match status" value="1"/>
</dbReference>
<dbReference type="InterPro" id="IPR011075">
    <property type="entry name" value="TetR_C"/>
</dbReference>
<dbReference type="Proteomes" id="UP000248925">
    <property type="component" value="Unassembled WGS sequence"/>
</dbReference>
<keyword evidence="2 4" id="KW-0238">DNA-binding</keyword>
<keyword evidence="1" id="KW-0805">Transcription regulation</keyword>
<dbReference type="PRINTS" id="PR00455">
    <property type="entry name" value="HTHTETR"/>
</dbReference>
<evidence type="ECO:0000313" key="7">
    <source>
        <dbReference type="Proteomes" id="UP000248925"/>
    </source>
</evidence>
<evidence type="ECO:0000256" key="3">
    <source>
        <dbReference type="ARBA" id="ARBA00023163"/>
    </source>
</evidence>
<feature type="domain" description="HTH tetR-type" evidence="5">
    <location>
        <begin position="17"/>
        <end position="77"/>
    </location>
</feature>
<dbReference type="InterPro" id="IPR023772">
    <property type="entry name" value="DNA-bd_HTH_TetR-type_CS"/>
</dbReference>
<comment type="caution">
    <text evidence="6">The sequence shown here is derived from an EMBL/GenBank/DDBJ whole genome shotgun (WGS) entry which is preliminary data.</text>
</comment>
<dbReference type="Pfam" id="PF16925">
    <property type="entry name" value="TetR_C_13"/>
    <property type="match status" value="1"/>
</dbReference>
<dbReference type="InterPro" id="IPR036271">
    <property type="entry name" value="Tet_transcr_reg_TetR-rel_C_sf"/>
</dbReference>
<sequence>MITSTIQATRLRGRPREFDMDAALDKALAVFSERGYHAASISELTEAMGLTSGSVYKAFKDKRGIFLAAFDHYRTIRRKIVDEKVAAASSGREKVIALLNVYADASHGAQGRCGCLVVGSATDLGLFDDEAAKRVALAFEQNEQLLVDLLRLGKADGSIPDHIDVATTSRTLLCLMKGMRLVGKTGRSHEEMSAVAETALKLLN</sequence>
<proteinExistence type="predicted"/>
<dbReference type="InterPro" id="IPR009057">
    <property type="entry name" value="Homeodomain-like_sf"/>
</dbReference>
<evidence type="ECO:0000256" key="2">
    <source>
        <dbReference type="ARBA" id="ARBA00023125"/>
    </source>
</evidence>
<name>A0A2W4DAS7_9HYPH</name>
<dbReference type="SUPFAM" id="SSF48498">
    <property type="entry name" value="Tetracyclin repressor-like, C-terminal domain"/>
    <property type="match status" value="1"/>
</dbReference>
<dbReference type="AlphaFoldDB" id="A0A2W4DAS7"/>
<evidence type="ECO:0000256" key="4">
    <source>
        <dbReference type="PROSITE-ProRule" id="PRU00335"/>
    </source>
</evidence>
<evidence type="ECO:0000259" key="5">
    <source>
        <dbReference type="PROSITE" id="PS50977"/>
    </source>
</evidence>
<dbReference type="EMBL" id="PCDP01000035">
    <property type="protein sequence ID" value="PZM14104.1"/>
    <property type="molecule type" value="Genomic_DNA"/>
</dbReference>
<dbReference type="OrthoDB" id="9795242at2"/>
<dbReference type="PANTHER" id="PTHR47506:SF10">
    <property type="entry name" value="TRANSCRIPTIONAL REGULATORY PROTEIN"/>
    <property type="match status" value="1"/>
</dbReference>
<organism evidence="6 7">
    <name type="scientific">Rhizobium tubonense</name>
    <dbReference type="NCBI Taxonomy" id="484088"/>
    <lineage>
        <taxon>Bacteria</taxon>
        <taxon>Pseudomonadati</taxon>
        <taxon>Pseudomonadota</taxon>
        <taxon>Alphaproteobacteria</taxon>
        <taxon>Hyphomicrobiales</taxon>
        <taxon>Rhizobiaceae</taxon>
        <taxon>Rhizobium/Agrobacterium group</taxon>
        <taxon>Rhizobium</taxon>
    </lineage>
</organism>
<protein>
    <submittedName>
        <fullName evidence="6">TetR family transcriptional regulator</fullName>
    </submittedName>
</protein>
<dbReference type="Gene3D" id="1.10.10.60">
    <property type="entry name" value="Homeodomain-like"/>
    <property type="match status" value="1"/>
</dbReference>
<dbReference type="InterPro" id="IPR001647">
    <property type="entry name" value="HTH_TetR"/>
</dbReference>
<gene>
    <name evidence="6" type="ORF">CPY51_11755</name>
</gene>
<dbReference type="SUPFAM" id="SSF46689">
    <property type="entry name" value="Homeodomain-like"/>
    <property type="match status" value="1"/>
</dbReference>
<dbReference type="PROSITE" id="PS01081">
    <property type="entry name" value="HTH_TETR_1"/>
    <property type="match status" value="1"/>
</dbReference>
<feature type="DNA-binding region" description="H-T-H motif" evidence="4">
    <location>
        <begin position="40"/>
        <end position="59"/>
    </location>
</feature>
<evidence type="ECO:0000256" key="1">
    <source>
        <dbReference type="ARBA" id="ARBA00023015"/>
    </source>
</evidence>
<reference evidence="6 7" key="1">
    <citation type="journal article" date="2018" name="Sci. Rep.">
        <title>Rhizobium tumorigenes sp. nov., a novel plant tumorigenic bacterium isolated from cane gall tumors on thornless blackberry.</title>
        <authorList>
            <person name="Kuzmanovi N."/>
            <person name="Smalla K."/>
            <person name="Gronow S."/>
            <person name="PuBawska J."/>
        </authorList>
    </citation>
    <scope>NUCLEOTIDE SEQUENCE [LARGE SCALE GENOMIC DNA]</scope>
    <source>
        <strain evidence="6 7">CCBAU 85046</strain>
    </source>
</reference>
<accession>A0A2W4DAS7</accession>
<dbReference type="Pfam" id="PF00440">
    <property type="entry name" value="TetR_N"/>
    <property type="match status" value="1"/>
</dbReference>
<dbReference type="GO" id="GO:0003677">
    <property type="term" value="F:DNA binding"/>
    <property type="evidence" value="ECO:0007669"/>
    <property type="project" value="UniProtKB-UniRule"/>
</dbReference>
<keyword evidence="3" id="KW-0804">Transcription</keyword>
<dbReference type="RefSeq" id="WP_111160953.1">
    <property type="nucleotide sequence ID" value="NZ_PCDP01000035.1"/>
</dbReference>
<dbReference type="Gene3D" id="1.10.357.10">
    <property type="entry name" value="Tetracycline Repressor, domain 2"/>
    <property type="match status" value="1"/>
</dbReference>